<name>A0A432YTE5_9GAMM</name>
<dbReference type="InterPro" id="IPR046342">
    <property type="entry name" value="CBS_dom_sf"/>
</dbReference>
<dbReference type="AlphaFoldDB" id="A0A432YTE5"/>
<proteinExistence type="predicted"/>
<accession>A0A432YTE5</accession>
<dbReference type="RefSeq" id="WP_126782976.1">
    <property type="nucleotide sequence ID" value="NZ_PIQC01000009.1"/>
</dbReference>
<evidence type="ECO:0000313" key="2">
    <source>
        <dbReference type="Proteomes" id="UP000288058"/>
    </source>
</evidence>
<sequence>MSEFKEIQWSSAADKVAIHHASQSSDTLSWHDNALHVMDDFKTLSAVELPESTLVSDAESAMSKTARRYACVKDSSDKMIGLVALRELHGRKATQVATRTQTNWKELTVKELMMPLSALPQVELSNLRKSRIGDVAATLKASGRDFLIVINQEEVFGVISSLRIAQLTGESVNVFHLPSSFAEILSAVNHKEVID</sequence>
<dbReference type="Proteomes" id="UP000288058">
    <property type="component" value="Unassembled WGS sequence"/>
</dbReference>
<dbReference type="SUPFAM" id="SSF54631">
    <property type="entry name" value="CBS-domain pair"/>
    <property type="match status" value="1"/>
</dbReference>
<evidence type="ECO:0000313" key="1">
    <source>
        <dbReference type="EMBL" id="RUO64829.1"/>
    </source>
</evidence>
<reference evidence="2" key="1">
    <citation type="journal article" date="2018" name="Front. Microbiol.">
        <title>Genome-Based Analysis Reveals the Taxonomy and Diversity of the Family Idiomarinaceae.</title>
        <authorList>
            <person name="Liu Y."/>
            <person name="Lai Q."/>
            <person name="Shao Z."/>
        </authorList>
    </citation>
    <scope>NUCLEOTIDE SEQUENCE [LARGE SCALE GENOMIC DNA]</scope>
    <source>
        <strain evidence="2">R22</strain>
    </source>
</reference>
<dbReference type="Gene3D" id="3.10.580.10">
    <property type="entry name" value="CBS-domain"/>
    <property type="match status" value="1"/>
</dbReference>
<evidence type="ECO:0008006" key="3">
    <source>
        <dbReference type="Google" id="ProtNLM"/>
    </source>
</evidence>
<comment type="caution">
    <text evidence="1">The sequence shown here is derived from an EMBL/GenBank/DDBJ whole genome shotgun (WGS) entry which is preliminary data.</text>
</comment>
<gene>
    <name evidence="1" type="ORF">CWI78_11690</name>
</gene>
<dbReference type="OrthoDB" id="6238083at2"/>
<keyword evidence="2" id="KW-1185">Reference proteome</keyword>
<organism evidence="1 2">
    <name type="scientific">Idiomarina ramblicola</name>
    <dbReference type="NCBI Taxonomy" id="263724"/>
    <lineage>
        <taxon>Bacteria</taxon>
        <taxon>Pseudomonadati</taxon>
        <taxon>Pseudomonadota</taxon>
        <taxon>Gammaproteobacteria</taxon>
        <taxon>Alteromonadales</taxon>
        <taxon>Idiomarinaceae</taxon>
        <taxon>Idiomarina</taxon>
    </lineage>
</organism>
<protein>
    <recommendedName>
        <fullName evidence="3">CBS domain-containing protein</fullName>
    </recommendedName>
</protein>
<dbReference type="EMBL" id="PIQC01000009">
    <property type="protein sequence ID" value="RUO64829.1"/>
    <property type="molecule type" value="Genomic_DNA"/>
</dbReference>